<name>A0ABZ0Q2L5_9LACO</name>
<protein>
    <submittedName>
        <fullName evidence="2">Uncharacterized protein</fullName>
    </submittedName>
</protein>
<dbReference type="EMBL" id="CP104778">
    <property type="protein sequence ID" value="WPC20853.1"/>
    <property type="molecule type" value="Genomic_DNA"/>
</dbReference>
<proteinExistence type="predicted"/>
<feature type="coiled-coil region" evidence="1">
    <location>
        <begin position="7"/>
        <end position="69"/>
    </location>
</feature>
<gene>
    <name evidence="2" type="ORF">N6G96_05960</name>
</gene>
<dbReference type="Proteomes" id="UP001302696">
    <property type="component" value="Chromosome"/>
</dbReference>
<keyword evidence="1" id="KW-0175">Coiled coil</keyword>
<accession>A0ABZ0Q2L5</accession>
<evidence type="ECO:0000256" key="1">
    <source>
        <dbReference type="SAM" id="Coils"/>
    </source>
</evidence>
<organism evidence="2 3">
    <name type="scientific">Pediococcus inopinatus</name>
    <dbReference type="NCBI Taxonomy" id="114090"/>
    <lineage>
        <taxon>Bacteria</taxon>
        <taxon>Bacillati</taxon>
        <taxon>Bacillota</taxon>
        <taxon>Bacilli</taxon>
        <taxon>Lactobacillales</taxon>
        <taxon>Lactobacillaceae</taxon>
        <taxon>Pediococcus</taxon>
    </lineage>
</organism>
<evidence type="ECO:0000313" key="2">
    <source>
        <dbReference type="EMBL" id="WPC20853.1"/>
    </source>
</evidence>
<reference evidence="3" key="1">
    <citation type="submission" date="2024-06" db="EMBL/GenBank/DDBJ databases">
        <authorList>
            <person name="Chang H.C."/>
            <person name="Mun S.Y."/>
        </authorList>
    </citation>
    <scope>NUCLEOTIDE SEQUENCE [LARGE SCALE GENOMIC DNA]</scope>
    <source>
        <strain evidence="3">KT1</strain>
    </source>
</reference>
<sequence>MAKSNNYDQLKQENGSLKQQVAQYQNKEQVTNVEIYNLNQHIMELERTKADLQVTITMAQQQLKQTQETSTNK</sequence>
<evidence type="ECO:0000313" key="3">
    <source>
        <dbReference type="Proteomes" id="UP001302696"/>
    </source>
</evidence>
<dbReference type="RefSeq" id="WP_323708941.1">
    <property type="nucleotide sequence ID" value="NZ_CP104778.1"/>
</dbReference>
<keyword evidence="3" id="KW-1185">Reference proteome</keyword>